<dbReference type="PANTHER" id="PTHR43157">
    <property type="entry name" value="PHOSPHATIDYLINOSITOL-GLYCAN BIOSYNTHESIS CLASS F PROTEIN-RELATED"/>
    <property type="match status" value="1"/>
</dbReference>
<dbReference type="GeneID" id="92039421"/>
<protein>
    <submittedName>
        <fullName evidence="2">NAD(P)-binding protein</fullName>
    </submittedName>
</protein>
<reference evidence="2 3" key="1">
    <citation type="submission" date="2023-01" db="EMBL/GenBank/DDBJ databases">
        <title>Analysis of 21 Apiospora genomes using comparative genomics revels a genus with tremendous synthesis potential of carbohydrate active enzymes and secondary metabolites.</title>
        <authorList>
            <person name="Sorensen T."/>
        </authorList>
    </citation>
    <scope>NUCLEOTIDE SEQUENCE [LARGE SCALE GENOMIC DNA]</scope>
    <source>
        <strain evidence="2 3">CBS 114990</strain>
    </source>
</reference>
<sequence length="225" mass="24545">MFSQWHLGLGLSKLIIAVRNETKGQQARADLARTHSSLTRNAIEMQKLDMEDYASVTAFAEQAKALERLNIAVLNAGVAKTVYKPVNVLSTALLAILFLPILKTKSAASGRGFGRIAVVQSDTTFWAKFREKTRVPLLPALDDETTFARVDRYFASKLILQLFVTELTKSGGGTMTEGVIAVPNRILGRTPSEGSRVIMTAAVGFGPQTCEQYIEGGNLQPRAFI</sequence>
<organism evidence="2 3">
    <name type="scientific">Apiospora hydei</name>
    <dbReference type="NCBI Taxonomy" id="1337664"/>
    <lineage>
        <taxon>Eukaryota</taxon>
        <taxon>Fungi</taxon>
        <taxon>Dikarya</taxon>
        <taxon>Ascomycota</taxon>
        <taxon>Pezizomycotina</taxon>
        <taxon>Sordariomycetes</taxon>
        <taxon>Xylariomycetidae</taxon>
        <taxon>Amphisphaeriales</taxon>
        <taxon>Apiosporaceae</taxon>
        <taxon>Apiospora</taxon>
    </lineage>
</organism>
<accession>A0ABR1X8I2</accession>
<dbReference type="Proteomes" id="UP001433268">
    <property type="component" value="Unassembled WGS sequence"/>
</dbReference>
<keyword evidence="1" id="KW-0560">Oxidoreductase</keyword>
<dbReference type="SUPFAM" id="SSF51735">
    <property type="entry name" value="NAD(P)-binding Rossmann-fold domains"/>
    <property type="match status" value="1"/>
</dbReference>
<dbReference type="PANTHER" id="PTHR43157:SF31">
    <property type="entry name" value="PHOSPHATIDYLINOSITOL-GLYCAN BIOSYNTHESIS CLASS F PROTEIN"/>
    <property type="match status" value="1"/>
</dbReference>
<comment type="caution">
    <text evidence="2">The sequence shown here is derived from an EMBL/GenBank/DDBJ whole genome shotgun (WGS) entry which is preliminary data.</text>
</comment>
<name>A0ABR1X8I2_9PEZI</name>
<evidence type="ECO:0000313" key="3">
    <source>
        <dbReference type="Proteomes" id="UP001433268"/>
    </source>
</evidence>
<keyword evidence="3" id="KW-1185">Reference proteome</keyword>
<dbReference type="InterPro" id="IPR036291">
    <property type="entry name" value="NAD(P)-bd_dom_sf"/>
</dbReference>
<evidence type="ECO:0000313" key="2">
    <source>
        <dbReference type="EMBL" id="KAK8091685.1"/>
    </source>
</evidence>
<dbReference type="EMBL" id="JAQQWN010000003">
    <property type="protein sequence ID" value="KAK8091685.1"/>
    <property type="molecule type" value="Genomic_DNA"/>
</dbReference>
<gene>
    <name evidence="2" type="ORF">PG997_002046</name>
</gene>
<evidence type="ECO:0000256" key="1">
    <source>
        <dbReference type="ARBA" id="ARBA00023002"/>
    </source>
</evidence>
<dbReference type="RefSeq" id="XP_066673657.1">
    <property type="nucleotide sequence ID" value="XM_066806361.1"/>
</dbReference>
<proteinExistence type="predicted"/>
<dbReference type="Gene3D" id="3.40.50.720">
    <property type="entry name" value="NAD(P)-binding Rossmann-like Domain"/>
    <property type="match status" value="1"/>
</dbReference>